<dbReference type="RefSeq" id="WP_380705030.1">
    <property type="nucleotide sequence ID" value="NZ_JBHSAP010000015.1"/>
</dbReference>
<feature type="compositionally biased region" description="Basic and acidic residues" evidence="1">
    <location>
        <begin position="104"/>
        <end position="130"/>
    </location>
</feature>
<comment type="caution">
    <text evidence="3">The sequence shown here is derived from an EMBL/GenBank/DDBJ whole genome shotgun (WGS) entry which is preliminary data.</text>
</comment>
<gene>
    <name evidence="3" type="ORF">ACFOUO_10750</name>
</gene>
<accession>A0ABV8JJ75</accession>
<evidence type="ECO:0000313" key="4">
    <source>
        <dbReference type="Proteomes" id="UP001595843"/>
    </source>
</evidence>
<reference evidence="4" key="1">
    <citation type="journal article" date="2019" name="Int. J. Syst. Evol. Microbiol.">
        <title>The Global Catalogue of Microorganisms (GCM) 10K type strain sequencing project: providing services to taxonomists for standard genome sequencing and annotation.</title>
        <authorList>
            <consortium name="The Broad Institute Genomics Platform"/>
            <consortium name="The Broad Institute Genome Sequencing Center for Infectious Disease"/>
            <person name="Wu L."/>
            <person name="Ma J."/>
        </authorList>
    </citation>
    <scope>NUCLEOTIDE SEQUENCE [LARGE SCALE GENOMIC DNA]</scope>
    <source>
        <strain evidence="4">IBRC-M 10813</strain>
    </source>
</reference>
<protein>
    <submittedName>
        <fullName evidence="3">PepSY domain-containing protein</fullName>
    </submittedName>
</protein>
<dbReference type="EMBL" id="JBHSAP010000015">
    <property type="protein sequence ID" value="MFC4077276.1"/>
    <property type="molecule type" value="Genomic_DNA"/>
</dbReference>
<evidence type="ECO:0000259" key="2">
    <source>
        <dbReference type="Pfam" id="PF03413"/>
    </source>
</evidence>
<feature type="domain" description="PepSY" evidence="2">
    <location>
        <begin position="127"/>
        <end position="182"/>
    </location>
</feature>
<feature type="domain" description="PepSY" evidence="2">
    <location>
        <begin position="36"/>
        <end position="91"/>
    </location>
</feature>
<dbReference type="Proteomes" id="UP001595843">
    <property type="component" value="Unassembled WGS sequence"/>
</dbReference>
<dbReference type="Pfam" id="PF03413">
    <property type="entry name" value="PepSY"/>
    <property type="match status" value="2"/>
</dbReference>
<feature type="region of interest" description="Disordered" evidence="1">
    <location>
        <begin position="97"/>
        <end position="130"/>
    </location>
</feature>
<evidence type="ECO:0000256" key="1">
    <source>
        <dbReference type="SAM" id="MobiDB-lite"/>
    </source>
</evidence>
<dbReference type="InterPro" id="IPR025711">
    <property type="entry name" value="PepSY"/>
</dbReference>
<keyword evidence="4" id="KW-1185">Reference proteome</keyword>
<dbReference type="Gene3D" id="3.10.450.40">
    <property type="match status" value="2"/>
</dbReference>
<name>A0ABV8JJ75_9BACL</name>
<proteinExistence type="predicted"/>
<sequence>MLKKTWLGVLAGAVIIAGAGFGANKIFADEKDSFMTTQEAVKKVEERYPGKVKEIERDGRGARAVYEIELEGSNGEYDIKMDARTGKMLKVQQDQNVAFTNNDDDTKGSDDTVDRGDHREQNQSKEKIGYEQAEKIALGKFDGKVSEIELDQDDGRWIYDVGVKNGRQEADLEIDAYTGKVLFLSVENHDSGDND</sequence>
<organism evidence="3 4">
    <name type="scientific">Salinithrix halophila</name>
    <dbReference type="NCBI Taxonomy" id="1485204"/>
    <lineage>
        <taxon>Bacteria</taxon>
        <taxon>Bacillati</taxon>
        <taxon>Bacillota</taxon>
        <taxon>Bacilli</taxon>
        <taxon>Bacillales</taxon>
        <taxon>Thermoactinomycetaceae</taxon>
        <taxon>Salinithrix</taxon>
    </lineage>
</organism>
<evidence type="ECO:0000313" key="3">
    <source>
        <dbReference type="EMBL" id="MFC4077276.1"/>
    </source>
</evidence>